<gene>
    <name evidence="3" type="ORF">EUGRSUZ_E00712</name>
</gene>
<dbReference type="eggNOG" id="KOG1778">
    <property type="taxonomic scope" value="Eukaryota"/>
</dbReference>
<evidence type="ECO:0000256" key="2">
    <source>
        <dbReference type="SAM" id="MobiDB-lite"/>
    </source>
</evidence>
<dbReference type="GO" id="GO:0006355">
    <property type="term" value="P:regulation of DNA-templated transcription"/>
    <property type="evidence" value="ECO:0007669"/>
    <property type="project" value="InterPro"/>
</dbReference>
<sequence>MSGHVSGQSGAQLHGVSQQNGNVIPNMVAAGSGASHAAFGVDMDTLGARHYMQEKIFFLLAQQHQQPIDDSQIHKLKDIAQRLEDGLFKSSHSKDEYMNLGTLESRLHSLIKRPPPNNQNPVNPNAMTVMIPTLGLSHNGSSTMMATSSVDAPMSYMAGNSSMQPTNANTVSLMSDLMPNRIYPKAYTSGHVCSQSGTQLPGVSQQSGNVVLNLVAAGSGVPHSGLSVDMDLLRARNYMQEKIFVLLAQRHLQPMNDSQIQKLKEIVKRLEEGLFKSSRSKDEYVNLGTLESRLRSLIKRRSPNNRNPVNPNSTITMIPPPGLSHNGNSTMMATPSMDAPMSNMAGSSGMQPMNANVGSPTSSGVMPTQEALSEALSEALCQLEL</sequence>
<reference evidence="3" key="1">
    <citation type="submission" date="2013-07" db="EMBL/GenBank/DDBJ databases">
        <title>The genome of Eucalyptus grandis.</title>
        <authorList>
            <person name="Schmutz J."/>
            <person name="Hayes R."/>
            <person name="Myburg A."/>
            <person name="Tuskan G."/>
            <person name="Grattapaglia D."/>
            <person name="Rokhsar D.S."/>
        </authorList>
    </citation>
    <scope>NUCLEOTIDE SEQUENCE</scope>
    <source>
        <tissue evidence="3">Leaf extractions</tissue>
    </source>
</reference>
<dbReference type="EMBL" id="KK198757">
    <property type="protein sequence ID" value="KCW72259.1"/>
    <property type="molecule type" value="Genomic_DNA"/>
</dbReference>
<evidence type="ECO:0000313" key="3">
    <source>
        <dbReference type="EMBL" id="KCW72259.1"/>
    </source>
</evidence>
<dbReference type="GO" id="GO:0003712">
    <property type="term" value="F:transcription coregulator activity"/>
    <property type="evidence" value="ECO:0007669"/>
    <property type="project" value="InterPro"/>
</dbReference>
<dbReference type="AlphaFoldDB" id="A0A059C1X9"/>
<dbReference type="SUPFAM" id="SSF47040">
    <property type="entry name" value="Kix domain of CBP (creb binding protein)"/>
    <property type="match status" value="1"/>
</dbReference>
<dbReference type="Gene3D" id="1.10.246.20">
    <property type="entry name" value="Coactivator CBP, KIX domain"/>
    <property type="match status" value="2"/>
</dbReference>
<accession>A0A059C1X9</accession>
<proteinExistence type="predicted"/>
<feature type="region of interest" description="Disordered" evidence="2">
    <location>
        <begin position="301"/>
        <end position="320"/>
    </location>
</feature>
<dbReference type="InParanoid" id="A0A059C1X9"/>
<protein>
    <submittedName>
        <fullName evidence="3">Uncharacterized protein</fullName>
    </submittedName>
</protein>
<keyword evidence="1" id="KW-0539">Nucleus</keyword>
<name>A0A059C1X9_EUCGR</name>
<dbReference type="Gramene" id="KCW72259">
    <property type="protein sequence ID" value="KCW72259"/>
    <property type="gene ID" value="EUGRSUZ_E00712"/>
</dbReference>
<dbReference type="OMA" id="MANTRDD"/>
<dbReference type="STRING" id="71139.A0A059C1X9"/>
<dbReference type="InterPro" id="IPR036529">
    <property type="entry name" value="KIX_dom_sf"/>
</dbReference>
<feature type="compositionally biased region" description="Low complexity" evidence="2">
    <location>
        <begin position="304"/>
        <end position="313"/>
    </location>
</feature>
<organism evidence="3">
    <name type="scientific">Eucalyptus grandis</name>
    <name type="common">Flooded gum</name>
    <dbReference type="NCBI Taxonomy" id="71139"/>
    <lineage>
        <taxon>Eukaryota</taxon>
        <taxon>Viridiplantae</taxon>
        <taxon>Streptophyta</taxon>
        <taxon>Embryophyta</taxon>
        <taxon>Tracheophyta</taxon>
        <taxon>Spermatophyta</taxon>
        <taxon>Magnoliopsida</taxon>
        <taxon>eudicotyledons</taxon>
        <taxon>Gunneridae</taxon>
        <taxon>Pentapetalae</taxon>
        <taxon>rosids</taxon>
        <taxon>malvids</taxon>
        <taxon>Myrtales</taxon>
        <taxon>Myrtaceae</taxon>
        <taxon>Myrtoideae</taxon>
        <taxon>Eucalypteae</taxon>
        <taxon>Eucalyptus</taxon>
    </lineage>
</organism>
<evidence type="ECO:0000256" key="1">
    <source>
        <dbReference type="ARBA" id="ARBA00023242"/>
    </source>
</evidence>